<reference evidence="2 3" key="1">
    <citation type="submission" date="2015-07" db="EMBL/GenBank/DDBJ databases">
        <title>Genome sequence of Ornatilinea apprima DSM 23815.</title>
        <authorList>
            <person name="Hemp J."/>
            <person name="Ward L.M."/>
            <person name="Pace L.A."/>
            <person name="Fischer W.W."/>
        </authorList>
    </citation>
    <scope>NUCLEOTIDE SEQUENCE [LARGE SCALE GENOMIC DNA]</scope>
    <source>
        <strain evidence="2 3">P3M-1</strain>
    </source>
</reference>
<name>A0A0P6XP28_9CHLR</name>
<dbReference type="EMBL" id="LGCL01000024">
    <property type="protein sequence ID" value="KPL77011.1"/>
    <property type="molecule type" value="Genomic_DNA"/>
</dbReference>
<dbReference type="SUPFAM" id="SSF52283">
    <property type="entry name" value="Formate/glycerate dehydrogenase catalytic domain-like"/>
    <property type="match status" value="1"/>
</dbReference>
<gene>
    <name evidence="2" type="ORF">ADN00_10605</name>
</gene>
<organism evidence="2 3">
    <name type="scientific">Ornatilinea apprima</name>
    <dbReference type="NCBI Taxonomy" id="1134406"/>
    <lineage>
        <taxon>Bacteria</taxon>
        <taxon>Bacillati</taxon>
        <taxon>Chloroflexota</taxon>
        <taxon>Anaerolineae</taxon>
        <taxon>Anaerolineales</taxon>
        <taxon>Anaerolineaceae</taxon>
        <taxon>Ornatilinea</taxon>
    </lineage>
</organism>
<dbReference type="OrthoDB" id="1881226at2"/>
<feature type="domain" description="Alanine dehydrogenase/pyridine nucleotide transhydrogenase N-terminal" evidence="1">
    <location>
        <begin position="9"/>
        <end position="141"/>
    </location>
</feature>
<dbReference type="Proteomes" id="UP000050417">
    <property type="component" value="Unassembled WGS sequence"/>
</dbReference>
<evidence type="ECO:0000259" key="1">
    <source>
        <dbReference type="SMART" id="SM01003"/>
    </source>
</evidence>
<dbReference type="PANTHER" id="PTHR42795:SF1">
    <property type="entry name" value="ALANINE DEHYDROGENASE"/>
    <property type="match status" value="1"/>
</dbReference>
<dbReference type="AlphaFoldDB" id="A0A0P6XP28"/>
<dbReference type="GO" id="GO:0006524">
    <property type="term" value="P:alanine catabolic process"/>
    <property type="evidence" value="ECO:0007669"/>
    <property type="project" value="TreeGrafter"/>
</dbReference>
<dbReference type="PANTHER" id="PTHR42795">
    <property type="entry name" value="ALANINE DEHYDROGENASE"/>
    <property type="match status" value="1"/>
</dbReference>
<dbReference type="GO" id="GO:0005886">
    <property type="term" value="C:plasma membrane"/>
    <property type="evidence" value="ECO:0007669"/>
    <property type="project" value="TreeGrafter"/>
</dbReference>
<dbReference type="GO" id="GO:0000286">
    <property type="term" value="F:alanine dehydrogenase activity"/>
    <property type="evidence" value="ECO:0007669"/>
    <property type="project" value="TreeGrafter"/>
</dbReference>
<dbReference type="InterPro" id="IPR007886">
    <property type="entry name" value="AlaDH/PNT_N"/>
</dbReference>
<accession>A0A0P6XP28</accession>
<evidence type="ECO:0000313" key="2">
    <source>
        <dbReference type="EMBL" id="KPL77011.1"/>
    </source>
</evidence>
<dbReference type="SUPFAM" id="SSF51735">
    <property type="entry name" value="NAD(P)-binding Rossmann-fold domains"/>
    <property type="match status" value="1"/>
</dbReference>
<dbReference type="Gene3D" id="3.40.50.720">
    <property type="entry name" value="NAD(P)-binding Rossmann-like Domain"/>
    <property type="match status" value="2"/>
</dbReference>
<dbReference type="Pfam" id="PF05222">
    <property type="entry name" value="AlaDh_PNT_N"/>
    <property type="match status" value="1"/>
</dbReference>
<dbReference type="InterPro" id="IPR036291">
    <property type="entry name" value="NAD(P)-bd_dom_sf"/>
</dbReference>
<dbReference type="STRING" id="1134406.ADN00_10605"/>
<keyword evidence="3" id="KW-1185">Reference proteome</keyword>
<protein>
    <recommendedName>
        <fullName evidence="1">Alanine dehydrogenase/pyridine nucleotide transhydrogenase N-terminal domain-containing protein</fullName>
    </recommendedName>
</protein>
<evidence type="ECO:0000313" key="3">
    <source>
        <dbReference type="Proteomes" id="UP000050417"/>
    </source>
</evidence>
<dbReference type="RefSeq" id="WP_075062971.1">
    <property type="nucleotide sequence ID" value="NZ_LGCL01000024.1"/>
</dbReference>
<comment type="caution">
    <text evidence="2">The sequence shown here is derived from an EMBL/GenBank/DDBJ whole genome shotgun (WGS) entry which is preliminary data.</text>
</comment>
<dbReference type="SMART" id="SM01003">
    <property type="entry name" value="AlaDh_PNT_N"/>
    <property type="match status" value="1"/>
</dbReference>
<proteinExistence type="predicted"/>
<sequence length="377" mass="42310">MPSRSKKIGLPRMKAEAGEKRVFLPEFVNKLVGLGFEMFIEEGYGSRSGYTFDDYQQGSPMVHRVSRKDAFAQPCVLILRSPNPEEFDLIPAGTCLISMLHYPTRANRVQILRQKGIQAISLDSIVDDYNLRLVENMKAVAWNGLEAAFDVLETRFNGLVKPDGHPWKSLILGTGMVGKHAIDAATKLGNIERNNEHIENNGPGAIAWSVGRNISPKPEQMRELFSQVDVLVDASQRRDASQPVVPNEWLAWLPEHAVVVDLSVDPYKLDQDPPVVRGIEGIPQGDLNQYIFHPNDPRWCDKIPASIPTAQRRSTVTCYSWPGIHPEACMRHYAQQILPLMEVLAQKSCSDLSPYGSYFERALYRATLKAFLASQEN</sequence>